<evidence type="ECO:0000256" key="2">
    <source>
        <dbReference type="SAM" id="MobiDB-lite"/>
    </source>
</evidence>
<feature type="domain" description="Fe2OG dioxygenase" evidence="4">
    <location>
        <begin position="225"/>
        <end position="346"/>
    </location>
</feature>
<reference evidence="5 6" key="1">
    <citation type="submission" date="2021-03" db="EMBL/GenBank/DDBJ databases">
        <authorList>
            <person name="King G.J."/>
            <person name="Bancroft I."/>
            <person name="Baten A."/>
            <person name="Bloomfield J."/>
            <person name="Borpatragohain P."/>
            <person name="He Z."/>
            <person name="Irish N."/>
            <person name="Irwin J."/>
            <person name="Liu K."/>
            <person name="Mauleon R.P."/>
            <person name="Moore J."/>
            <person name="Morris R."/>
            <person name="Ostergaard L."/>
            <person name="Wang B."/>
            <person name="Wells R."/>
        </authorList>
    </citation>
    <scope>NUCLEOTIDE SEQUENCE [LARGE SCALE GENOMIC DNA]</scope>
    <source>
        <strain evidence="5">R-o-18</strain>
        <tissue evidence="5">Leaf</tissue>
    </source>
</reference>
<feature type="compositionally biased region" description="Basic and acidic residues" evidence="2">
    <location>
        <begin position="274"/>
        <end position="285"/>
    </location>
</feature>
<dbReference type="PANTHER" id="PTHR31573">
    <property type="entry name" value="ALPHA-KETOGLUTARATE-DEPENDENT DIOXYGENASE ALKB HOMOLOG 2"/>
    <property type="match status" value="1"/>
</dbReference>
<evidence type="ECO:0000313" key="5">
    <source>
        <dbReference type="EMBL" id="KAG5386816.1"/>
    </source>
</evidence>
<dbReference type="EMBL" id="JADBGQ010000008">
    <property type="protein sequence ID" value="KAG5386816.1"/>
    <property type="molecule type" value="Genomic_DNA"/>
</dbReference>
<dbReference type="SUPFAM" id="SSF51197">
    <property type="entry name" value="Clavaminate synthase-like"/>
    <property type="match status" value="1"/>
</dbReference>
<name>A0ABQ7LM33_BRACM</name>
<feature type="chain" id="PRO_5045124289" description="Fe2OG dioxygenase domain-containing protein" evidence="3">
    <location>
        <begin position="19"/>
        <end position="346"/>
    </location>
</feature>
<accession>A0ABQ7LM33</accession>
<dbReference type="InterPro" id="IPR037151">
    <property type="entry name" value="AlkB-like_sf"/>
</dbReference>
<keyword evidence="3" id="KW-0732">Signal</keyword>
<protein>
    <recommendedName>
        <fullName evidence="4">Fe2OG dioxygenase domain-containing protein</fullName>
    </recommendedName>
</protein>
<evidence type="ECO:0000256" key="3">
    <source>
        <dbReference type="SAM" id="SignalP"/>
    </source>
</evidence>
<evidence type="ECO:0000256" key="1">
    <source>
        <dbReference type="ARBA" id="ARBA00007879"/>
    </source>
</evidence>
<comment type="similarity">
    <text evidence="1">Belongs to the alkB family.</text>
</comment>
<dbReference type="Gene3D" id="2.60.120.590">
    <property type="entry name" value="Alpha-ketoglutarate-dependent dioxygenase AlkB-like"/>
    <property type="match status" value="1"/>
</dbReference>
<dbReference type="Pfam" id="PF13532">
    <property type="entry name" value="2OG-FeII_Oxy_2"/>
    <property type="match status" value="1"/>
</dbReference>
<dbReference type="InterPro" id="IPR027450">
    <property type="entry name" value="AlkB-like"/>
</dbReference>
<proteinExistence type="inferred from homology"/>
<gene>
    <name evidence="5" type="primary">A09p071280.1_BraROA</name>
    <name evidence="5" type="ORF">IGI04_038286</name>
</gene>
<dbReference type="InterPro" id="IPR032852">
    <property type="entry name" value="ALKBH2"/>
</dbReference>
<dbReference type="Proteomes" id="UP000823674">
    <property type="component" value="Chromosome A09"/>
</dbReference>
<dbReference type="PROSITE" id="PS51471">
    <property type="entry name" value="FE2OG_OXY"/>
    <property type="match status" value="1"/>
</dbReference>
<keyword evidence="6" id="KW-1185">Reference proteome</keyword>
<comment type="caution">
    <text evidence="5">The sequence shown here is derived from an EMBL/GenBank/DDBJ whole genome shotgun (WGS) entry which is preliminary data.</text>
</comment>
<sequence length="346" mass="39311">MKPFGSLWFGLYIPICSGFSSTHTSPSGQAYIYKLNRCYRMEETADLLPESLQPANEPFDVASKKLSCGQITNEEDESLNKKNKCCSDIVSDSNYKTGLSCHQDDQRRTRLVASIVETSLSHDAPTRRTIDLGHGSDLIYIQRFLPFQKSWTFFDYLDKHIPWTRPTIRVFGRSCLQPRDTCYVASSGLTPLVYSGYRPDAYSWDDFPPLKEILDAICEALPGSRFNSLLLNRYKGANDYVGWHADDEKLYGPTPEIASLSLGCERDFVLKKKKLQDSSREKRGDGGPAKKRLKRSSGEEDQHSFALKHGSLLVMRGYTQRDWNHSVPKRAKAEGTRINLTFRLVL</sequence>
<dbReference type="InterPro" id="IPR005123">
    <property type="entry name" value="Oxoglu/Fe-dep_dioxygenase_dom"/>
</dbReference>
<organism evidence="5 6">
    <name type="scientific">Brassica rapa subsp. trilocularis</name>
    <dbReference type="NCBI Taxonomy" id="1813537"/>
    <lineage>
        <taxon>Eukaryota</taxon>
        <taxon>Viridiplantae</taxon>
        <taxon>Streptophyta</taxon>
        <taxon>Embryophyta</taxon>
        <taxon>Tracheophyta</taxon>
        <taxon>Spermatophyta</taxon>
        <taxon>Magnoliopsida</taxon>
        <taxon>eudicotyledons</taxon>
        <taxon>Gunneridae</taxon>
        <taxon>Pentapetalae</taxon>
        <taxon>rosids</taxon>
        <taxon>malvids</taxon>
        <taxon>Brassicales</taxon>
        <taxon>Brassicaceae</taxon>
        <taxon>Brassiceae</taxon>
        <taxon>Brassica</taxon>
    </lineage>
</organism>
<feature type="signal peptide" evidence="3">
    <location>
        <begin position="1"/>
        <end position="18"/>
    </location>
</feature>
<evidence type="ECO:0000313" key="6">
    <source>
        <dbReference type="Proteomes" id="UP000823674"/>
    </source>
</evidence>
<dbReference type="PANTHER" id="PTHR31573:SF1">
    <property type="entry name" value="DNA OXIDATIVE DEMETHYLASE ALKBH2"/>
    <property type="match status" value="1"/>
</dbReference>
<evidence type="ECO:0000259" key="4">
    <source>
        <dbReference type="PROSITE" id="PS51471"/>
    </source>
</evidence>
<feature type="region of interest" description="Disordered" evidence="2">
    <location>
        <begin position="274"/>
        <end position="303"/>
    </location>
</feature>